<keyword evidence="4" id="KW-1185">Reference proteome</keyword>
<proteinExistence type="predicted"/>
<organism evidence="3 4">
    <name type="scientific">Strongylus vulgaris</name>
    <name type="common">Blood worm</name>
    <dbReference type="NCBI Taxonomy" id="40348"/>
    <lineage>
        <taxon>Eukaryota</taxon>
        <taxon>Metazoa</taxon>
        <taxon>Ecdysozoa</taxon>
        <taxon>Nematoda</taxon>
        <taxon>Chromadorea</taxon>
        <taxon>Rhabditida</taxon>
        <taxon>Rhabditina</taxon>
        <taxon>Rhabditomorpha</taxon>
        <taxon>Strongyloidea</taxon>
        <taxon>Strongylidae</taxon>
        <taxon>Strongylus</taxon>
    </lineage>
</organism>
<feature type="non-terminal residue" evidence="3">
    <location>
        <position position="1"/>
    </location>
</feature>
<dbReference type="AlphaFoldDB" id="A0A3P7IZJ3"/>
<keyword evidence="2" id="KW-0812">Transmembrane</keyword>
<evidence type="ECO:0000313" key="4">
    <source>
        <dbReference type="Proteomes" id="UP000270094"/>
    </source>
</evidence>
<accession>A0A3P7IZJ3</accession>
<evidence type="ECO:0000256" key="2">
    <source>
        <dbReference type="SAM" id="Phobius"/>
    </source>
</evidence>
<gene>
    <name evidence="3" type="ORF">SVUK_LOCUS4635</name>
</gene>
<keyword evidence="2" id="KW-0472">Membrane</keyword>
<reference evidence="3 4" key="1">
    <citation type="submission" date="2018-11" db="EMBL/GenBank/DDBJ databases">
        <authorList>
            <consortium name="Pathogen Informatics"/>
        </authorList>
    </citation>
    <scope>NUCLEOTIDE SEQUENCE [LARGE SCALE GENOMIC DNA]</scope>
</reference>
<evidence type="ECO:0000256" key="1">
    <source>
        <dbReference type="SAM" id="MobiDB-lite"/>
    </source>
</evidence>
<feature type="compositionally biased region" description="Basic and acidic residues" evidence="1">
    <location>
        <begin position="10"/>
        <end position="25"/>
    </location>
</feature>
<evidence type="ECO:0000313" key="3">
    <source>
        <dbReference type="EMBL" id="VDM69637.1"/>
    </source>
</evidence>
<keyword evidence="2" id="KW-1133">Transmembrane helix</keyword>
<dbReference type="Proteomes" id="UP000270094">
    <property type="component" value="Unassembled WGS sequence"/>
</dbReference>
<feature type="transmembrane region" description="Helical" evidence="2">
    <location>
        <begin position="92"/>
        <end position="117"/>
    </location>
</feature>
<protein>
    <submittedName>
        <fullName evidence="3">Uncharacterized protein</fullName>
    </submittedName>
</protein>
<name>A0A3P7IZJ3_STRVU</name>
<feature type="region of interest" description="Disordered" evidence="1">
    <location>
        <begin position="1"/>
        <end position="26"/>
    </location>
</feature>
<sequence length="197" mass="21959">VSASTRPIRPHSDYGAVRRDTDESPTRATTTSCLEQLFPIGLGSVQNLVSHDCVHFMSGCIIFSACRVRMCVIVCFSYVVHYHNSSFVQLIVLRYVFNLYLSVAVMGNTAAPLSLYYFAPFALAPYGIRSPFPNLTLVVRPRNLGVLFSLAFYLDQENAFRLSSSLISAYAPPRSQLSRVQIPSLVNYLPNYCDAID</sequence>
<dbReference type="EMBL" id="UYYB01012952">
    <property type="protein sequence ID" value="VDM69637.1"/>
    <property type="molecule type" value="Genomic_DNA"/>
</dbReference>